<evidence type="ECO:0000259" key="7">
    <source>
        <dbReference type="Pfam" id="PF13186"/>
    </source>
</evidence>
<evidence type="ECO:0000256" key="1">
    <source>
        <dbReference type="ARBA" id="ARBA00001966"/>
    </source>
</evidence>
<dbReference type="CDD" id="cd01335">
    <property type="entry name" value="Radical_SAM"/>
    <property type="match status" value="1"/>
</dbReference>
<reference evidence="8 9" key="1">
    <citation type="submission" date="2019-04" db="EMBL/GenBank/DDBJ databases">
        <title>Genome of a novel bacterium Candidatus Jettenia ecosi reconstructed from metagenome of an anammox bioreactor.</title>
        <authorList>
            <person name="Mardanov A.V."/>
            <person name="Beletsky A.V."/>
            <person name="Ravin N.V."/>
            <person name="Botchkova E.A."/>
            <person name="Litti Y.V."/>
            <person name="Nozhevnikova A.N."/>
        </authorList>
    </citation>
    <scope>NUCLEOTIDE SEQUENCE [LARGE SCALE GENOMIC DNA]</scope>
    <source>
        <strain evidence="8">J2</strain>
    </source>
</reference>
<evidence type="ECO:0000256" key="2">
    <source>
        <dbReference type="ARBA" id="ARBA00022691"/>
    </source>
</evidence>
<keyword evidence="4" id="KW-0408">Iron</keyword>
<sequence>MEAAIITTYRCPNKCYMCNVWKHPTKREEEFKPSLLEKLPSLEFANVTGGEPFLRDDIEEVISVLRKKAKRIVISTNGYFTQKILAIAQKNKNIGIRISIEGLPAANDELRGVKDGFDHGLRTLLELQRLGFKDIGFGITVSDRNAKDMIELYQLAKAMNIEFATAAVHNSYYFHKYDNEIQKKEEVITYFEEIVRDLLKSKKIKNLYRAYFNYGLINYIRGNKRLLPCEAGTENFFLDPWGDIRPCNGMEENIWFESMGNLKEKSFEEIWRGEKAKQIREKVKTCPKNCWMIGTAAPVMKKYFIKPTAWIIKNKMKTDRGKGRGFGSLALEKDDKVQSCIN</sequence>
<proteinExistence type="predicted"/>
<keyword evidence="2" id="KW-0949">S-adenosyl-L-methionine</keyword>
<evidence type="ECO:0000256" key="5">
    <source>
        <dbReference type="ARBA" id="ARBA00023014"/>
    </source>
</evidence>
<dbReference type="InterPro" id="IPR050377">
    <property type="entry name" value="Radical_SAM_PqqE_MftC-like"/>
</dbReference>
<dbReference type="GO" id="GO:0046872">
    <property type="term" value="F:metal ion binding"/>
    <property type="evidence" value="ECO:0007669"/>
    <property type="project" value="UniProtKB-KW"/>
</dbReference>
<dbReference type="AlphaFoldDB" id="A0A533QFH3"/>
<comment type="cofactor">
    <cofactor evidence="1">
        <name>[4Fe-4S] cluster</name>
        <dbReference type="ChEBI" id="CHEBI:49883"/>
    </cofactor>
</comment>
<dbReference type="PANTHER" id="PTHR11228">
    <property type="entry name" value="RADICAL SAM DOMAIN PROTEIN"/>
    <property type="match status" value="1"/>
</dbReference>
<protein>
    <submittedName>
        <fullName evidence="8">Radical SAM domain heme biosynthesis protein</fullName>
    </submittedName>
</protein>
<evidence type="ECO:0000313" key="9">
    <source>
        <dbReference type="Proteomes" id="UP000319783"/>
    </source>
</evidence>
<evidence type="ECO:0000313" key="8">
    <source>
        <dbReference type="EMBL" id="TLD43537.1"/>
    </source>
</evidence>
<name>A0A533QFH3_9BACT</name>
<dbReference type="SFLD" id="SFLDG01067">
    <property type="entry name" value="SPASM/twitch_domain_containing"/>
    <property type="match status" value="1"/>
</dbReference>
<dbReference type="GO" id="GO:0051536">
    <property type="term" value="F:iron-sulfur cluster binding"/>
    <property type="evidence" value="ECO:0007669"/>
    <property type="project" value="UniProtKB-KW"/>
</dbReference>
<dbReference type="Gene3D" id="3.20.20.70">
    <property type="entry name" value="Aldolase class I"/>
    <property type="match status" value="1"/>
</dbReference>
<organism evidence="8 9">
    <name type="scientific">Candidatus Jettenia ecosi</name>
    <dbReference type="NCBI Taxonomy" id="2494326"/>
    <lineage>
        <taxon>Bacteria</taxon>
        <taxon>Pseudomonadati</taxon>
        <taxon>Planctomycetota</taxon>
        <taxon>Candidatus Brocadiia</taxon>
        <taxon>Candidatus Brocadiales</taxon>
        <taxon>Candidatus Brocadiaceae</taxon>
        <taxon>Candidatus Jettenia</taxon>
    </lineage>
</organism>
<feature type="domain" description="4Fe4S-binding SPASM" evidence="7">
    <location>
        <begin position="229"/>
        <end position="290"/>
    </location>
</feature>
<feature type="domain" description="Radical SAM core" evidence="6">
    <location>
        <begin position="5"/>
        <end position="155"/>
    </location>
</feature>
<gene>
    <name evidence="8" type="ORF">JETT_0168</name>
</gene>
<keyword evidence="5" id="KW-0411">Iron-sulfur</keyword>
<dbReference type="PANTHER" id="PTHR11228:SF7">
    <property type="entry name" value="PQQA PEPTIDE CYCLASE"/>
    <property type="match status" value="1"/>
</dbReference>
<dbReference type="SFLD" id="SFLDS00029">
    <property type="entry name" value="Radical_SAM"/>
    <property type="match status" value="1"/>
</dbReference>
<keyword evidence="3" id="KW-0479">Metal-binding</keyword>
<dbReference type="InterPro" id="IPR013785">
    <property type="entry name" value="Aldolase_TIM"/>
</dbReference>
<dbReference type="Pfam" id="PF13186">
    <property type="entry name" value="SPASM"/>
    <property type="match status" value="1"/>
</dbReference>
<dbReference type="Pfam" id="PF04055">
    <property type="entry name" value="Radical_SAM"/>
    <property type="match status" value="1"/>
</dbReference>
<dbReference type="GO" id="GO:0003824">
    <property type="term" value="F:catalytic activity"/>
    <property type="evidence" value="ECO:0007669"/>
    <property type="project" value="InterPro"/>
</dbReference>
<dbReference type="InterPro" id="IPR007197">
    <property type="entry name" value="rSAM"/>
</dbReference>
<dbReference type="CDD" id="cd21109">
    <property type="entry name" value="SPASM"/>
    <property type="match status" value="1"/>
</dbReference>
<evidence type="ECO:0000256" key="4">
    <source>
        <dbReference type="ARBA" id="ARBA00023004"/>
    </source>
</evidence>
<evidence type="ECO:0000259" key="6">
    <source>
        <dbReference type="Pfam" id="PF04055"/>
    </source>
</evidence>
<accession>A0A533QFH3</accession>
<dbReference type="InterPro" id="IPR058240">
    <property type="entry name" value="rSAM_sf"/>
</dbReference>
<dbReference type="SUPFAM" id="SSF102114">
    <property type="entry name" value="Radical SAM enzymes"/>
    <property type="match status" value="1"/>
</dbReference>
<dbReference type="EMBL" id="SULG01000002">
    <property type="protein sequence ID" value="TLD43537.1"/>
    <property type="molecule type" value="Genomic_DNA"/>
</dbReference>
<comment type="caution">
    <text evidence="8">The sequence shown here is derived from an EMBL/GenBank/DDBJ whole genome shotgun (WGS) entry which is preliminary data.</text>
</comment>
<dbReference type="InterPro" id="IPR023885">
    <property type="entry name" value="4Fe4S-binding_SPASM_dom"/>
</dbReference>
<evidence type="ECO:0000256" key="3">
    <source>
        <dbReference type="ARBA" id="ARBA00022723"/>
    </source>
</evidence>
<dbReference type="Proteomes" id="UP000319783">
    <property type="component" value="Unassembled WGS sequence"/>
</dbReference>